<evidence type="ECO:0000313" key="2">
    <source>
        <dbReference type="EMBL" id="PNX79618.1"/>
    </source>
</evidence>
<name>A0A2K3LLV4_TRIPR</name>
<dbReference type="PANTHER" id="PTHR32278:SF131">
    <property type="entry name" value="F-BOX PROTEIN PP2-A13"/>
    <property type="match status" value="1"/>
</dbReference>
<dbReference type="Pfam" id="PF14299">
    <property type="entry name" value="PP2"/>
    <property type="match status" value="1"/>
</dbReference>
<dbReference type="STRING" id="57577.A0A2K3LLV4"/>
<dbReference type="AlphaFoldDB" id="A0A2K3LLV4"/>
<proteinExistence type="predicted"/>
<dbReference type="EMBL" id="ASHM01036316">
    <property type="protein sequence ID" value="PNX79618.1"/>
    <property type="molecule type" value="Genomic_DNA"/>
</dbReference>
<reference evidence="1 3" key="2">
    <citation type="journal article" date="2017" name="Front. Plant Sci.">
        <title>Gene Classification and Mining of Molecular Markers Useful in Red Clover (Trifolium pratense) Breeding.</title>
        <authorList>
            <person name="Istvanek J."/>
            <person name="Dluhosova J."/>
            <person name="Dluhos P."/>
            <person name="Patkova L."/>
            <person name="Nedelnik J."/>
            <person name="Repkova J."/>
        </authorList>
    </citation>
    <scope>NUCLEOTIDE SEQUENCE [LARGE SCALE GENOMIC DNA]</scope>
    <source>
        <strain evidence="3">cv. Tatra</strain>
        <tissue evidence="1">Young leaves</tissue>
    </source>
</reference>
<reference evidence="1 3" key="1">
    <citation type="journal article" date="2014" name="Am. J. Bot.">
        <title>Genome assembly and annotation for red clover (Trifolium pratense; Fabaceae).</title>
        <authorList>
            <person name="Istvanek J."/>
            <person name="Jaros M."/>
            <person name="Krenek A."/>
            <person name="Repkova J."/>
        </authorList>
    </citation>
    <scope>NUCLEOTIDE SEQUENCE [LARGE SCALE GENOMIC DNA]</scope>
    <source>
        <strain evidence="3">cv. Tatra</strain>
        <tissue evidence="1">Young leaves</tissue>
    </source>
</reference>
<evidence type="ECO:0000313" key="1">
    <source>
        <dbReference type="EMBL" id="PNX79518.1"/>
    </source>
</evidence>
<organism evidence="1 3">
    <name type="scientific">Trifolium pratense</name>
    <name type="common">Red clover</name>
    <dbReference type="NCBI Taxonomy" id="57577"/>
    <lineage>
        <taxon>Eukaryota</taxon>
        <taxon>Viridiplantae</taxon>
        <taxon>Streptophyta</taxon>
        <taxon>Embryophyta</taxon>
        <taxon>Tracheophyta</taxon>
        <taxon>Spermatophyta</taxon>
        <taxon>Magnoliopsida</taxon>
        <taxon>eudicotyledons</taxon>
        <taxon>Gunneridae</taxon>
        <taxon>Pentapetalae</taxon>
        <taxon>rosids</taxon>
        <taxon>fabids</taxon>
        <taxon>Fabales</taxon>
        <taxon>Fabaceae</taxon>
        <taxon>Papilionoideae</taxon>
        <taxon>50 kb inversion clade</taxon>
        <taxon>NPAAA clade</taxon>
        <taxon>Hologalegina</taxon>
        <taxon>IRL clade</taxon>
        <taxon>Trifolieae</taxon>
        <taxon>Trifolium</taxon>
    </lineage>
</organism>
<dbReference type="InterPro" id="IPR025886">
    <property type="entry name" value="PP2-like"/>
</dbReference>
<comment type="caution">
    <text evidence="1">The sequence shown here is derived from an EMBL/GenBank/DDBJ whole genome shotgun (WGS) entry which is preliminary data.</text>
</comment>
<evidence type="ECO:0000313" key="3">
    <source>
        <dbReference type="Proteomes" id="UP000236291"/>
    </source>
</evidence>
<accession>A0A2K3LLV4</accession>
<gene>
    <name evidence="1" type="ORF">L195_g035504</name>
    <name evidence="2" type="ORF">L195_g035604</name>
</gene>
<dbReference type="PANTHER" id="PTHR32278">
    <property type="entry name" value="F-BOX DOMAIN-CONTAINING PROTEIN"/>
    <property type="match status" value="1"/>
</dbReference>
<dbReference type="EMBL" id="ASHM01036129">
    <property type="protein sequence ID" value="PNX79518.1"/>
    <property type="molecule type" value="Genomic_DNA"/>
</dbReference>
<dbReference type="Proteomes" id="UP000236291">
    <property type="component" value="Unassembled WGS sequence"/>
</dbReference>
<protein>
    <submittedName>
        <fullName evidence="1">F-box protein PP2-B1</fullName>
    </submittedName>
</protein>
<sequence>MFYMLSARSLTIACSARVKKWNTKLNSRFPKVAELCNVSRFEIRGTINSLSLSPNTHYAAYLVFKMNGAHGFENEPAELSVGVEDGRCITKFVCLDPYFRYETNHRPHRASVIYGYCVRNKPCKCGKRPTPKVVGLQRPSVRSDGWFEIEMGKFFTSSLEDKVVRMSVIQKKGDGKMENFFLEGIEVRPKEAYMSHSMLKEKEKIWDFFLI</sequence>